<accession>A0A8J3D988</accession>
<gene>
    <name evidence="2" type="ORF">GCM10007047_12190</name>
</gene>
<dbReference type="Proteomes" id="UP000642829">
    <property type="component" value="Unassembled WGS sequence"/>
</dbReference>
<evidence type="ECO:0000256" key="1">
    <source>
        <dbReference type="SAM" id="SignalP"/>
    </source>
</evidence>
<dbReference type="RefSeq" id="WP_189512980.1">
    <property type="nucleotide sequence ID" value="NZ_BMXG01000006.1"/>
</dbReference>
<evidence type="ECO:0000313" key="2">
    <source>
        <dbReference type="EMBL" id="GHB97845.1"/>
    </source>
</evidence>
<keyword evidence="1" id="KW-0732">Signal</keyword>
<dbReference type="EMBL" id="BMXG01000006">
    <property type="protein sequence ID" value="GHB97845.1"/>
    <property type="molecule type" value="Genomic_DNA"/>
</dbReference>
<feature type="chain" id="PRO_5035263874" evidence="1">
    <location>
        <begin position="26"/>
        <end position="227"/>
    </location>
</feature>
<protein>
    <submittedName>
        <fullName evidence="2">Uncharacterized protein</fullName>
    </submittedName>
</protein>
<proteinExistence type="predicted"/>
<reference evidence="2" key="2">
    <citation type="submission" date="2020-09" db="EMBL/GenBank/DDBJ databases">
        <authorList>
            <person name="Sun Q."/>
            <person name="Kim S."/>
        </authorList>
    </citation>
    <scope>NUCLEOTIDE SEQUENCE</scope>
    <source>
        <strain evidence="2">KCTC 12870</strain>
    </source>
</reference>
<keyword evidence="3" id="KW-1185">Reference proteome</keyword>
<reference evidence="2" key="1">
    <citation type="journal article" date="2014" name="Int. J. Syst. Evol. Microbiol.">
        <title>Complete genome sequence of Corynebacterium casei LMG S-19264T (=DSM 44701T), isolated from a smear-ripened cheese.</title>
        <authorList>
            <consortium name="US DOE Joint Genome Institute (JGI-PGF)"/>
            <person name="Walter F."/>
            <person name="Albersmeier A."/>
            <person name="Kalinowski J."/>
            <person name="Ruckert C."/>
        </authorList>
    </citation>
    <scope>NUCLEOTIDE SEQUENCE</scope>
    <source>
        <strain evidence="2">KCTC 12870</strain>
    </source>
</reference>
<sequence>MSTKKLIPCAPIFLFLSLLPLSASSENLLESASFGGLAPGSDVGDPWKTKARGEQTAIRVQAPDGDASKDWVYVKDHDSAEKVYLLTDVAPLSKGMLSFRLYMPSGSATVGIYLRNESLDKDQYNIVEFKTLETSGNIYVGGNGQRQKLPVQALDSEFLSFDIEFDATDAGEKIDVYIKDTTGRHLIHSMTTPVANSIDTVMITTDTQTSYSEFYVGDISLSPINLN</sequence>
<organism evidence="2 3">
    <name type="scientific">Cerasicoccus arenae</name>
    <dbReference type="NCBI Taxonomy" id="424488"/>
    <lineage>
        <taxon>Bacteria</taxon>
        <taxon>Pseudomonadati</taxon>
        <taxon>Verrucomicrobiota</taxon>
        <taxon>Opitutia</taxon>
        <taxon>Puniceicoccales</taxon>
        <taxon>Cerasicoccaceae</taxon>
        <taxon>Cerasicoccus</taxon>
    </lineage>
</organism>
<feature type="signal peptide" evidence="1">
    <location>
        <begin position="1"/>
        <end position="25"/>
    </location>
</feature>
<evidence type="ECO:0000313" key="3">
    <source>
        <dbReference type="Proteomes" id="UP000642829"/>
    </source>
</evidence>
<comment type="caution">
    <text evidence="2">The sequence shown here is derived from an EMBL/GenBank/DDBJ whole genome shotgun (WGS) entry which is preliminary data.</text>
</comment>
<dbReference type="AlphaFoldDB" id="A0A8J3D988"/>
<name>A0A8J3D988_9BACT</name>